<accession>A0A0D6PIB1</accession>
<dbReference type="HAMAP" id="MF_00934">
    <property type="entry name" value="23SrRNA_methyltr_J"/>
    <property type="match status" value="1"/>
</dbReference>
<dbReference type="GO" id="GO:0003723">
    <property type="term" value="F:RNA binding"/>
    <property type="evidence" value="ECO:0007669"/>
    <property type="project" value="UniProtKB-UniRule"/>
</dbReference>
<evidence type="ECO:0000313" key="3">
    <source>
        <dbReference type="Proteomes" id="UP000032668"/>
    </source>
</evidence>
<reference evidence="2 3" key="1">
    <citation type="submission" date="2012-11" db="EMBL/GenBank/DDBJ databases">
        <title>Whole genome sequence of Acidocella aminolytica 101 = DSM 11237.</title>
        <authorList>
            <person name="Azuma Y."/>
            <person name="Higashiura N."/>
            <person name="Hirakawa H."/>
            <person name="Matsushita K."/>
        </authorList>
    </citation>
    <scope>NUCLEOTIDE SEQUENCE [LARGE SCALE GENOMIC DNA]</scope>
    <source>
        <strain evidence="3">101 / DSM 11237</strain>
    </source>
</reference>
<dbReference type="Pfam" id="PF04378">
    <property type="entry name" value="RsmJ"/>
    <property type="match status" value="1"/>
</dbReference>
<feature type="site" description="Interaction with substrate rRNA" evidence="1">
    <location>
        <position position="3"/>
    </location>
</feature>
<dbReference type="Gene3D" id="3.40.50.150">
    <property type="entry name" value="Vaccinia Virus protein VP39"/>
    <property type="match status" value="1"/>
</dbReference>
<evidence type="ECO:0000313" key="2">
    <source>
        <dbReference type="EMBL" id="GAN81397.1"/>
    </source>
</evidence>
<feature type="binding site" evidence="1">
    <location>
        <position position="155"/>
    </location>
    <ligand>
        <name>S-adenosyl-L-methionine</name>
        <dbReference type="ChEBI" id="CHEBI:59789"/>
    </ligand>
</feature>
<dbReference type="GO" id="GO:0070475">
    <property type="term" value="P:rRNA base methylation"/>
    <property type="evidence" value="ECO:0007669"/>
    <property type="project" value="UniProtKB-UniRule"/>
</dbReference>
<name>A0A0D6PIB1_9PROT</name>
<comment type="catalytic activity">
    <reaction evidence="1">
        <text>adenosine(2030) in 23S rRNA + S-adenosyl-L-methionine = N(6)-methyladenosine(2030) in 23S rRNA + S-adenosyl-L-homocysteine + H(+)</text>
        <dbReference type="Rhea" id="RHEA:43736"/>
        <dbReference type="Rhea" id="RHEA-COMP:10668"/>
        <dbReference type="Rhea" id="RHEA-COMP:10669"/>
        <dbReference type="ChEBI" id="CHEBI:15378"/>
        <dbReference type="ChEBI" id="CHEBI:57856"/>
        <dbReference type="ChEBI" id="CHEBI:59789"/>
        <dbReference type="ChEBI" id="CHEBI:74411"/>
        <dbReference type="ChEBI" id="CHEBI:74449"/>
        <dbReference type="EC" id="2.1.1.266"/>
    </reaction>
</comment>
<keyword evidence="3" id="KW-1185">Reference proteome</keyword>
<proteinExistence type="inferred from homology"/>
<feature type="binding site" evidence="1">
    <location>
        <position position="18"/>
    </location>
    <ligand>
        <name>S-adenosyl-L-methionine</name>
        <dbReference type="ChEBI" id="CHEBI:59789"/>
    </ligand>
</feature>
<keyword evidence="1" id="KW-0489">Methyltransferase</keyword>
<comment type="caution">
    <text evidence="2">The sequence shown here is derived from an EMBL/GenBank/DDBJ whole genome shotgun (WGS) entry which is preliminary data.</text>
</comment>
<keyword evidence="1" id="KW-0808">Transferase</keyword>
<dbReference type="EC" id="2.1.1.266" evidence="1"/>
<dbReference type="RefSeq" id="WP_048879785.1">
    <property type="nucleotide sequence ID" value="NZ_BANC01000090.1"/>
</dbReference>
<feature type="binding site" evidence="1">
    <location>
        <position position="91"/>
    </location>
    <ligand>
        <name>S-adenosyl-L-methionine</name>
        <dbReference type="ChEBI" id="CHEBI:59789"/>
    </ligand>
</feature>
<dbReference type="SUPFAM" id="SSF53335">
    <property type="entry name" value="S-adenosyl-L-methionine-dependent methyltransferases"/>
    <property type="match status" value="1"/>
</dbReference>
<protein>
    <recommendedName>
        <fullName evidence="1">Ribosomal RNA large subunit methyltransferase J</fullName>
        <ecNumber evidence="1">2.1.1.266</ecNumber>
    </recommendedName>
    <alternativeName>
        <fullName evidence="1">23S rRNA (adenine(2030)-N6)-methyltransferase</fullName>
    </alternativeName>
    <alternativeName>
        <fullName evidence="1">23S rRNA m6A2030 methyltransferase</fullName>
    </alternativeName>
</protein>
<dbReference type="AlphaFoldDB" id="A0A0D6PIB1"/>
<feature type="binding site" evidence="1">
    <location>
        <begin position="134"/>
        <end position="135"/>
    </location>
    <ligand>
        <name>S-adenosyl-L-methionine</name>
        <dbReference type="ChEBI" id="CHEBI:59789"/>
    </ligand>
</feature>
<keyword evidence="1" id="KW-0698">rRNA processing</keyword>
<feature type="binding site" evidence="1">
    <location>
        <position position="41"/>
    </location>
    <ligand>
        <name>S-adenosyl-L-methionine</name>
        <dbReference type="ChEBI" id="CHEBI:59789"/>
    </ligand>
</feature>
<comment type="subunit">
    <text evidence="1">Monomer.</text>
</comment>
<sequence>MNYRHIYHAGNFADVMKHALLLRLLAAMQRKPKPFLVLDTHAGIGRYDVSSEQAEKTGEWREGVGKLLETPPPALADYIETVKRLGLYPGSPVFTAEALRPTDRLVACELHPEDAVTLRRTMRPYANAAVHERDGYGALGAFLPPLEKRALVLIDPPFERTDEFPTLAKKLATASKKFPSAVYVIWYPIKHRAPVRQFFEALKLAGLKDVIAAELLRRPDTDPTKLNGTGLAIINPPYGFEDEAAPILQACLDAFGEAGASASVERIIHE</sequence>
<dbReference type="Proteomes" id="UP000032668">
    <property type="component" value="Unassembled WGS sequence"/>
</dbReference>
<organism evidence="2 3">
    <name type="scientific">Acidocella aminolytica 101 = DSM 11237</name>
    <dbReference type="NCBI Taxonomy" id="1120923"/>
    <lineage>
        <taxon>Bacteria</taxon>
        <taxon>Pseudomonadati</taxon>
        <taxon>Pseudomonadota</taxon>
        <taxon>Alphaproteobacteria</taxon>
        <taxon>Acetobacterales</taxon>
        <taxon>Acidocellaceae</taxon>
        <taxon>Acidocella</taxon>
    </lineage>
</organism>
<feature type="binding site" evidence="1">
    <location>
        <position position="109"/>
    </location>
    <ligand>
        <name>S-adenosyl-L-methionine</name>
        <dbReference type="ChEBI" id="CHEBI:59789"/>
    </ligand>
</feature>
<keyword evidence="1" id="KW-0694">RNA-binding</keyword>
<dbReference type="EMBL" id="BANC01000090">
    <property type="protein sequence ID" value="GAN81397.1"/>
    <property type="molecule type" value="Genomic_DNA"/>
</dbReference>
<dbReference type="OrthoDB" id="9791274at2"/>
<dbReference type="PANTHER" id="PTHR37426">
    <property type="entry name" value="RIBOSOMAL RNA LARGE SUBUNIT METHYLTRANSFERASE J"/>
    <property type="match status" value="1"/>
</dbReference>
<comment type="similarity">
    <text evidence="1">Belongs to the RlmJ family.</text>
</comment>
<dbReference type="InterPro" id="IPR007473">
    <property type="entry name" value="RlmJ"/>
</dbReference>
<keyword evidence="1" id="KW-0949">S-adenosyl-L-methionine</keyword>
<dbReference type="GO" id="GO:0036307">
    <property type="term" value="F:23S rRNA (adenine(2030)-N(6))-methyltransferase activity"/>
    <property type="evidence" value="ECO:0007669"/>
    <property type="project" value="UniProtKB-UniRule"/>
</dbReference>
<dbReference type="InterPro" id="IPR029063">
    <property type="entry name" value="SAM-dependent_MTases_sf"/>
</dbReference>
<feature type="active site" description="Proton acceptor" evidence="1">
    <location>
        <position position="155"/>
    </location>
</feature>
<dbReference type="GO" id="GO:0005829">
    <property type="term" value="C:cytosol"/>
    <property type="evidence" value="ECO:0007669"/>
    <property type="project" value="TreeGrafter"/>
</dbReference>
<dbReference type="PANTHER" id="PTHR37426:SF1">
    <property type="entry name" value="RIBOSOMAL RNA LARGE SUBUNIT METHYLTRANSFERASE J"/>
    <property type="match status" value="1"/>
</dbReference>
<dbReference type="STRING" id="1120923.SAMN02746095_02853"/>
<comment type="function">
    <text evidence="1">Specifically methylates the adenine in position 2030 of 23S rRNA.</text>
</comment>
<evidence type="ECO:0000256" key="1">
    <source>
        <dbReference type="HAMAP-Rule" id="MF_00934"/>
    </source>
</evidence>
<gene>
    <name evidence="1" type="primary">rlmJ</name>
    <name evidence="2" type="ORF">Aam_092_018</name>
</gene>